<accession>A0A6A6JH19</accession>
<reference evidence="4" key="1">
    <citation type="journal article" date="2020" name="Stud. Mycol.">
        <title>101 Dothideomycetes genomes: a test case for predicting lifestyles and emergence of pathogens.</title>
        <authorList>
            <person name="Haridas S."/>
            <person name="Albert R."/>
            <person name="Binder M."/>
            <person name="Bloem J."/>
            <person name="Labutti K."/>
            <person name="Salamov A."/>
            <person name="Andreopoulos B."/>
            <person name="Baker S."/>
            <person name="Barry K."/>
            <person name="Bills G."/>
            <person name="Bluhm B."/>
            <person name="Cannon C."/>
            <person name="Castanera R."/>
            <person name="Culley D."/>
            <person name="Daum C."/>
            <person name="Ezra D."/>
            <person name="Gonzalez J."/>
            <person name="Henrissat B."/>
            <person name="Kuo A."/>
            <person name="Liang C."/>
            <person name="Lipzen A."/>
            <person name="Lutzoni F."/>
            <person name="Magnuson J."/>
            <person name="Mondo S."/>
            <person name="Nolan M."/>
            <person name="Ohm R."/>
            <person name="Pangilinan J."/>
            <person name="Park H.-J."/>
            <person name="Ramirez L."/>
            <person name="Alfaro M."/>
            <person name="Sun H."/>
            <person name="Tritt A."/>
            <person name="Yoshinaga Y."/>
            <person name="Zwiers L.-H."/>
            <person name="Turgeon B."/>
            <person name="Goodwin S."/>
            <person name="Spatafora J."/>
            <person name="Crous P."/>
            <person name="Grigoriev I."/>
        </authorList>
    </citation>
    <scope>NUCLEOTIDE SEQUENCE</scope>
    <source>
        <strain evidence="4">CBS 379.55</strain>
    </source>
</reference>
<dbReference type="InterPro" id="IPR012880">
    <property type="entry name" value="Gryzun"/>
</dbReference>
<evidence type="ECO:0000259" key="3">
    <source>
        <dbReference type="Pfam" id="PF11817"/>
    </source>
</evidence>
<gene>
    <name evidence="4" type="ORF">EI97DRAFT_435057</name>
</gene>
<protein>
    <recommendedName>
        <fullName evidence="6">Trafficking protein particle complex subunit 11 domain-containing protein</fullName>
    </recommendedName>
</protein>
<dbReference type="OrthoDB" id="6278596at2759"/>
<feature type="domain" description="Trafficking protein particle complex subunit 11" evidence="3">
    <location>
        <begin position="351"/>
        <end position="632"/>
    </location>
</feature>
<feature type="region of interest" description="Disordered" evidence="1">
    <location>
        <begin position="275"/>
        <end position="298"/>
    </location>
</feature>
<dbReference type="Pfam" id="PF11817">
    <property type="entry name" value="Foie-gras_1"/>
    <property type="match status" value="1"/>
</dbReference>
<proteinExistence type="predicted"/>
<name>A0A6A6JH19_WESOR</name>
<dbReference type="PANTHER" id="PTHR14374:SF0">
    <property type="entry name" value="TRAFFICKING PROTEIN PARTICLE COMPLEX SUBUNIT 11"/>
    <property type="match status" value="1"/>
</dbReference>
<evidence type="ECO:0000313" key="4">
    <source>
        <dbReference type="EMBL" id="KAF2274519.1"/>
    </source>
</evidence>
<evidence type="ECO:0000256" key="1">
    <source>
        <dbReference type="SAM" id="MobiDB-lite"/>
    </source>
</evidence>
<organism evidence="4 5">
    <name type="scientific">Westerdykella ornata</name>
    <dbReference type="NCBI Taxonomy" id="318751"/>
    <lineage>
        <taxon>Eukaryota</taxon>
        <taxon>Fungi</taxon>
        <taxon>Dikarya</taxon>
        <taxon>Ascomycota</taxon>
        <taxon>Pezizomycotina</taxon>
        <taxon>Dothideomycetes</taxon>
        <taxon>Pleosporomycetidae</taxon>
        <taxon>Pleosporales</taxon>
        <taxon>Sporormiaceae</taxon>
        <taxon>Westerdykella</taxon>
    </lineage>
</organism>
<dbReference type="InterPro" id="IPR021773">
    <property type="entry name" value="TPC11"/>
</dbReference>
<dbReference type="RefSeq" id="XP_033652058.1">
    <property type="nucleotide sequence ID" value="XM_033798782.1"/>
</dbReference>
<sequence length="1260" mass="141683">MDAYPPDYVAHNLPLIVLSGLETADERNAPPPVQHVLPGRATTTISSELPPVTGERAQQLLQQFLDADGSHAPWNGRNLDRRANLIGFRVRAVGREFKLPPRKADAPSQSSTTPPSSPGLAPSWILHSPISPLSPESSIFPDGVIAPSWVAKHQHYIPSFFISFFTFGSDPTKNTLHDNQLKNEILRIKGQLQKSEYRTRYAVILLSEKTVLEAPDIDERLANIRRATGLDPKSSLFFLPPNISQVELCAFVVSVLSTLQPMCIEYYRELTKHTRRKKARGSAPPPTAPPTRGTSHPLSQAGWAVRYEFKLGVFAEFRQEMDAAQRHYSIALDALFGSDGIFETTASWSPRWDEIRLLADSISIRLIRCHLWNLCPTSAVQSWLRYRNKLRDLIDRRGKGSSNYGWEAWESRWSQIMAQLIHRAELPVFKIKHPVSEADPLVDGTYAIFSPPEKQFLMGERLGPWELLHHAGYWYALSAQHARRRFLLAQDIPEEDRTPPGLSPATRVSNRNQMYDYYLVPEPHLEMPLEGVGGGFEHWKDIVTKLEMAIPEFEARGQSRKLDQLKLEISRTLLQAQRYDDAFKILKPLWKSMSWRREGWWNVASDVLWAIHECAKKVSDQETYVLTEWELHSPVYATRSKYKYDLMKCLDDLPQAKDSDIRPSISFSADELQSCLFIGFTFAEAEGNVGESLRAQIVLTSGARSQSAPVTLSKLGFQFKGCLYEIQISHKAEEHTNATAARLSNITLEETNAAPYKPKWSGYGDLRIAPGQTRVYGFPITFREAGEVEAVTSSFEINADRFDLICTKNVQRSEGEARPIWWLEAGPKLKLRSLNRDSGSVVKVLPKPPKMEIRPDVRPIYYTNEPVTIAIEVLNMEEEETEAVLEVRLLGRAKDTLGFSWVGREASSPTKVAPLPADASTDVDLPGHVIGRLAPGAKITERIQFNAPSEPSDYALEVKVLYHLLSDRDIPVSKTIAVDLIFNSPFEASYDLTARVHPEPWPSYFHVPGTTFDHQEAPPATGIAQRWQLLARIASFADDTLAIKDARVETLEVRGGAICTITKEFDDTDLLMDPRDVKERSFCLDARKLSLEERRPTGLDLNLTLTWQRSGSPGNPIVTCTLPIPRITIPISEPRVLATALRSPSVPNLIHMDYVLENPTMHLLAFELSMEASEEFGFSGPKLRTLHVLPMGRQTVRFNLYPLVTGAWINPQLKVHDRYFNQTLKVVPTEGLRAEKKGVGVWVPADEDDEGSSAVDEASG</sequence>
<dbReference type="Pfam" id="PF07919">
    <property type="entry name" value="Gryzun"/>
    <property type="match status" value="1"/>
</dbReference>
<feature type="compositionally biased region" description="Low complexity" evidence="1">
    <location>
        <begin position="106"/>
        <end position="121"/>
    </location>
</feature>
<dbReference type="AlphaFoldDB" id="A0A6A6JH19"/>
<dbReference type="Proteomes" id="UP000800097">
    <property type="component" value="Unassembled WGS sequence"/>
</dbReference>
<evidence type="ECO:0000313" key="5">
    <source>
        <dbReference type="Proteomes" id="UP000800097"/>
    </source>
</evidence>
<keyword evidence="5" id="KW-1185">Reference proteome</keyword>
<feature type="domain" description="Gryzun putative trafficking through Golgi" evidence="2">
    <location>
        <begin position="665"/>
        <end position="1244"/>
    </location>
</feature>
<feature type="region of interest" description="Disordered" evidence="1">
    <location>
        <begin position="99"/>
        <end position="121"/>
    </location>
</feature>
<evidence type="ECO:0000259" key="2">
    <source>
        <dbReference type="Pfam" id="PF07919"/>
    </source>
</evidence>
<dbReference type="PANTHER" id="PTHR14374">
    <property type="entry name" value="FOIE GRAS"/>
    <property type="match status" value="1"/>
</dbReference>
<dbReference type="GeneID" id="54551957"/>
<evidence type="ECO:0008006" key="6">
    <source>
        <dbReference type="Google" id="ProtNLM"/>
    </source>
</evidence>
<dbReference type="EMBL" id="ML986502">
    <property type="protein sequence ID" value="KAF2274519.1"/>
    <property type="molecule type" value="Genomic_DNA"/>
</dbReference>